<dbReference type="InterPro" id="IPR023753">
    <property type="entry name" value="FAD/NAD-binding_dom"/>
</dbReference>
<dbReference type="InterPro" id="IPR036188">
    <property type="entry name" value="FAD/NAD-bd_sf"/>
</dbReference>
<organism evidence="7 8">
    <name type="scientific">Caballeronia sordidicola</name>
    <name type="common">Burkholderia sordidicola</name>
    <dbReference type="NCBI Taxonomy" id="196367"/>
    <lineage>
        <taxon>Bacteria</taxon>
        <taxon>Pseudomonadati</taxon>
        <taxon>Pseudomonadota</taxon>
        <taxon>Betaproteobacteria</taxon>
        <taxon>Burkholderiales</taxon>
        <taxon>Burkholderiaceae</taxon>
        <taxon>Caballeronia</taxon>
    </lineage>
</organism>
<evidence type="ECO:0000259" key="5">
    <source>
        <dbReference type="Pfam" id="PF07992"/>
    </source>
</evidence>
<sequence length="409" mass="44199">MADDLALGEPHTVVVIGGGQAAGWIVKTLRKEGFTGRLVMIADEIHLPYERPPLSKAVLSGDADINSVRLVSSDDFAALNVETWQPDCAMSIDREQRVVRTSQGREVRYDRLVIATGGAARRLPESLVKTSHIKYLRTLDDAVSLGARLRKSERVLVIGGGWIGLEVAATARKLGVQAVVIEGASRLCGRSLPNSVSDFLLALHRSNGVDVRLDASLVALDDHEQGIRATFADGSTLDADFAVAGIGLTPHTALAQEAGLVVDDGIKVDEFGASSDPFIFACGDVSNHPNAWLKRRVRLESWANAQNQAIATARALMGKREPYAEIPWFWSDQYDVNLQILGDIPAGIEPVIRGDLNARRASLFFLEAGVIRGVISINMPRDLKLARKWMSQGRAIDVATLADTAKALA</sequence>
<dbReference type="eggNOG" id="COG0446">
    <property type="taxonomic scope" value="Bacteria"/>
</dbReference>
<dbReference type="InterPro" id="IPR028202">
    <property type="entry name" value="Reductase_C"/>
</dbReference>
<accession>A0A226X8R4</accession>
<dbReference type="AlphaFoldDB" id="A0A226X8R4"/>
<dbReference type="Gene3D" id="3.30.390.30">
    <property type="match status" value="1"/>
</dbReference>
<evidence type="ECO:0000256" key="2">
    <source>
        <dbReference type="ARBA" id="ARBA00022630"/>
    </source>
</evidence>
<dbReference type="PRINTS" id="PR00368">
    <property type="entry name" value="FADPNR"/>
</dbReference>
<dbReference type="RefSeq" id="WP_179258210.1">
    <property type="nucleotide sequence ID" value="NZ_MTHB01000032.1"/>
</dbReference>
<dbReference type="Pfam" id="PF07992">
    <property type="entry name" value="Pyr_redox_2"/>
    <property type="match status" value="1"/>
</dbReference>
<proteinExistence type="predicted"/>
<dbReference type="InterPro" id="IPR016156">
    <property type="entry name" value="FAD/NAD-linked_Rdtase_dimer_sf"/>
</dbReference>
<dbReference type="Pfam" id="PF14759">
    <property type="entry name" value="Reductase_C"/>
    <property type="match status" value="1"/>
</dbReference>
<reference evidence="8" key="1">
    <citation type="submission" date="2017-01" db="EMBL/GenBank/DDBJ databases">
        <title>Genome Analysis of Deinococcus marmoris KOPRI26562.</title>
        <authorList>
            <person name="Kim J.H."/>
            <person name="Oh H.-M."/>
        </authorList>
    </citation>
    <scope>NUCLEOTIDE SEQUENCE [LARGE SCALE GENOMIC DNA]</scope>
    <source>
        <strain evidence="8">PAMC 26633</strain>
    </source>
</reference>
<evidence type="ECO:0000256" key="1">
    <source>
        <dbReference type="ARBA" id="ARBA00001974"/>
    </source>
</evidence>
<evidence type="ECO:0000259" key="6">
    <source>
        <dbReference type="Pfam" id="PF14759"/>
    </source>
</evidence>
<comment type="cofactor">
    <cofactor evidence="1">
        <name>FAD</name>
        <dbReference type="ChEBI" id="CHEBI:57692"/>
    </cofactor>
</comment>
<feature type="domain" description="FAD/NAD(P)-binding" evidence="5">
    <location>
        <begin position="12"/>
        <end position="309"/>
    </location>
</feature>
<dbReference type="Proteomes" id="UP000214720">
    <property type="component" value="Unassembled WGS sequence"/>
</dbReference>
<feature type="domain" description="Reductase C-terminal" evidence="6">
    <location>
        <begin position="328"/>
        <end position="408"/>
    </location>
</feature>
<keyword evidence="3" id="KW-0274">FAD</keyword>
<dbReference type="SUPFAM" id="SSF55424">
    <property type="entry name" value="FAD/NAD-linked reductases, dimerisation (C-terminal) domain"/>
    <property type="match status" value="1"/>
</dbReference>
<dbReference type="PRINTS" id="PR00411">
    <property type="entry name" value="PNDRDTASEI"/>
</dbReference>
<dbReference type="Gene3D" id="3.50.50.60">
    <property type="entry name" value="FAD/NAD(P)-binding domain"/>
    <property type="match status" value="2"/>
</dbReference>
<dbReference type="PANTHER" id="PTHR43557">
    <property type="entry name" value="APOPTOSIS-INDUCING FACTOR 1"/>
    <property type="match status" value="1"/>
</dbReference>
<keyword evidence="2" id="KW-0285">Flavoprotein</keyword>
<protein>
    <submittedName>
        <fullName evidence="7">Ferredoxin reductase</fullName>
    </submittedName>
</protein>
<gene>
    <name evidence="7" type="ORF">BSU04_05580</name>
</gene>
<dbReference type="PANTHER" id="PTHR43557:SF2">
    <property type="entry name" value="RIESKE DOMAIN-CONTAINING PROTEIN-RELATED"/>
    <property type="match status" value="1"/>
</dbReference>
<dbReference type="GO" id="GO:0016651">
    <property type="term" value="F:oxidoreductase activity, acting on NAD(P)H"/>
    <property type="evidence" value="ECO:0007669"/>
    <property type="project" value="TreeGrafter"/>
</dbReference>
<comment type="caution">
    <text evidence="7">The sequence shown here is derived from an EMBL/GenBank/DDBJ whole genome shotgun (WGS) entry which is preliminary data.</text>
</comment>
<evidence type="ECO:0000313" key="8">
    <source>
        <dbReference type="Proteomes" id="UP000214720"/>
    </source>
</evidence>
<dbReference type="EMBL" id="MTHB01000032">
    <property type="protein sequence ID" value="OXC79723.1"/>
    <property type="molecule type" value="Genomic_DNA"/>
</dbReference>
<evidence type="ECO:0000313" key="7">
    <source>
        <dbReference type="EMBL" id="OXC79723.1"/>
    </source>
</evidence>
<dbReference type="GO" id="GO:0005737">
    <property type="term" value="C:cytoplasm"/>
    <property type="evidence" value="ECO:0007669"/>
    <property type="project" value="TreeGrafter"/>
</dbReference>
<dbReference type="SUPFAM" id="SSF51905">
    <property type="entry name" value="FAD/NAD(P)-binding domain"/>
    <property type="match status" value="2"/>
</dbReference>
<dbReference type="InterPro" id="IPR050446">
    <property type="entry name" value="FAD-oxidoreductase/Apoptosis"/>
</dbReference>
<evidence type="ECO:0000256" key="4">
    <source>
        <dbReference type="ARBA" id="ARBA00023002"/>
    </source>
</evidence>
<evidence type="ECO:0000256" key="3">
    <source>
        <dbReference type="ARBA" id="ARBA00022827"/>
    </source>
</evidence>
<name>A0A226X8R4_CABSO</name>
<keyword evidence="4" id="KW-0560">Oxidoreductase</keyword>